<dbReference type="InterPro" id="IPR011083">
    <property type="entry name" value="Phage_tail_collar_dom"/>
</dbReference>
<organism evidence="2 3">
    <name type="scientific">Fimbriiglobus ruber</name>
    <dbReference type="NCBI Taxonomy" id="1908690"/>
    <lineage>
        <taxon>Bacteria</taxon>
        <taxon>Pseudomonadati</taxon>
        <taxon>Planctomycetota</taxon>
        <taxon>Planctomycetia</taxon>
        <taxon>Gemmatales</taxon>
        <taxon>Gemmataceae</taxon>
        <taxon>Fimbriiglobus</taxon>
    </lineage>
</organism>
<feature type="domain" description="Phage tail collar" evidence="1">
    <location>
        <begin position="132"/>
        <end position="188"/>
    </location>
</feature>
<accession>A0A225DUJ5</accession>
<dbReference type="OrthoDB" id="9810174at2"/>
<reference evidence="3" key="1">
    <citation type="submission" date="2017-06" db="EMBL/GenBank/DDBJ databases">
        <title>Genome analysis of Fimbriiglobus ruber SP5, the first member of the order Planctomycetales with confirmed chitinolytic capability.</title>
        <authorList>
            <person name="Ravin N.V."/>
            <person name="Rakitin A.L."/>
            <person name="Ivanova A.A."/>
            <person name="Beletsky A.V."/>
            <person name="Kulichevskaya I.S."/>
            <person name="Mardanov A.V."/>
            <person name="Dedysh S.N."/>
        </authorList>
    </citation>
    <scope>NUCLEOTIDE SEQUENCE [LARGE SCALE GENOMIC DNA]</scope>
    <source>
        <strain evidence="3">SP5</strain>
    </source>
</reference>
<evidence type="ECO:0000313" key="2">
    <source>
        <dbReference type="EMBL" id="OWK42208.1"/>
    </source>
</evidence>
<name>A0A225DUJ5_9BACT</name>
<dbReference type="InterPro" id="IPR037053">
    <property type="entry name" value="Phage_tail_collar_dom_sf"/>
</dbReference>
<gene>
    <name evidence="2" type="ORF">FRUB_04286</name>
</gene>
<dbReference type="Proteomes" id="UP000214646">
    <property type="component" value="Unassembled WGS sequence"/>
</dbReference>
<dbReference type="EMBL" id="NIDE01000005">
    <property type="protein sequence ID" value="OWK42208.1"/>
    <property type="molecule type" value="Genomic_DNA"/>
</dbReference>
<dbReference type="Pfam" id="PF07484">
    <property type="entry name" value="Collar"/>
    <property type="match status" value="1"/>
</dbReference>
<evidence type="ECO:0000313" key="3">
    <source>
        <dbReference type="Proteomes" id="UP000214646"/>
    </source>
</evidence>
<dbReference type="Gene3D" id="3.90.1340.10">
    <property type="entry name" value="Phage tail collar domain"/>
    <property type="match status" value="1"/>
</dbReference>
<dbReference type="SUPFAM" id="SSF88874">
    <property type="entry name" value="Receptor-binding domain of short tail fibre protein gp12"/>
    <property type="match status" value="1"/>
</dbReference>
<dbReference type="AlphaFoldDB" id="A0A225DUJ5"/>
<comment type="caution">
    <text evidence="2">The sequence shown here is derived from an EMBL/GenBank/DDBJ whole genome shotgun (WGS) entry which is preliminary data.</text>
</comment>
<proteinExistence type="predicted"/>
<evidence type="ECO:0000259" key="1">
    <source>
        <dbReference type="Pfam" id="PF07484"/>
    </source>
</evidence>
<keyword evidence="3" id="KW-1185">Reference proteome</keyword>
<dbReference type="RefSeq" id="WP_088255410.1">
    <property type="nucleotide sequence ID" value="NZ_NIDE01000005.1"/>
</dbReference>
<sequence length="310" mass="31862">MPINGYFDTVFAVSGDKVAVPDPVQGGGTVSYNQGYPIGYSTPVGSGGILITRASMNQLFYDITSALQQYQQVGTPPFITTTMNGGTPYSYSKYDRVMSGGIAYQSLSNSNTDTPPSANWQADLSVSGTPTGAIMDFAGSSAPTGWLLCYGQAISRTTYASLFSAIGTTFGPGDGSTTFNVPDYRGRIGAGVDNMGGSAANRITTIDGITGSTLGSAGGEQSHTLTPAESAELTYTSAVTDPGHTHTVLSNTSFNAGTTNMIVGNNSVGPGTYTIPSDTTDITVATTDNAGGGAHNNVQPTIMINKIIKT</sequence>
<protein>
    <submittedName>
        <fullName evidence="2">Phage tail fiber</fullName>
    </submittedName>
</protein>